<accession>A0A0M9VNK6</accession>
<keyword evidence="3" id="KW-1185">Reference proteome</keyword>
<dbReference type="OrthoDB" id="424465at2759"/>
<dbReference type="RefSeq" id="XP_017990887.1">
    <property type="nucleotide sequence ID" value="XM_018136180.1"/>
</dbReference>
<reference evidence="2 3" key="1">
    <citation type="submission" date="2015-07" db="EMBL/GenBank/DDBJ databases">
        <title>Draft Genome Sequence of Malassezia furfur CBS1878 and Malassezia pachydermatis CBS1879.</title>
        <authorList>
            <person name="Triana S."/>
            <person name="Ohm R."/>
            <person name="Gonzalez A."/>
            <person name="DeCock H."/>
            <person name="Restrepo S."/>
            <person name="Celis A."/>
        </authorList>
    </citation>
    <scope>NUCLEOTIDE SEQUENCE [LARGE SCALE GENOMIC DNA]</scope>
    <source>
        <strain evidence="2 3">CBS 1879</strain>
    </source>
</reference>
<dbReference type="GO" id="GO:0043565">
    <property type="term" value="F:sequence-specific DNA binding"/>
    <property type="evidence" value="ECO:0007669"/>
    <property type="project" value="TreeGrafter"/>
</dbReference>
<dbReference type="GO" id="GO:0005737">
    <property type="term" value="C:cytoplasm"/>
    <property type="evidence" value="ECO:0007669"/>
    <property type="project" value="TreeGrafter"/>
</dbReference>
<evidence type="ECO:0000259" key="1">
    <source>
        <dbReference type="PROSITE" id="PS51184"/>
    </source>
</evidence>
<sequence length="415" mass="47540">MSYVVPVLDHVPSYDEFYRDYLAPNLPVMLPAAMVASWPAIQRYGHDGRIDWEALCADFGDHQVPVIVGSAERRSMALRDAIHLLRTSSEPVYIKDWHLVRSSRTDAHARDQSRPFPYVTPCLFADDWMNNVTPHARPTATYAFASDAWLTQSTEAYEADDFRFCYLGSRGSYTPLHRDVYTSYSWSTNIAGRKRWRLFAPDDARWLRQFPERRTSALASRYAEMEQAFHAGKLGAYQDGYEGWPGWGQVRERVYEIEQEPGQTIFVPSNWYHEVENLTDCMSINHNWCNAMNLTSMYDAMEAEVEDVAQALDDVRAMLAGQPAWQREFTHLVQQVVEQDAGWAWHGFWAMVVDALRRPPCDPTYAPAPAYVQSTIEALLERFRKRPDAPWLASGVHDLASEASATLSLMTKPPR</sequence>
<evidence type="ECO:0000313" key="2">
    <source>
        <dbReference type="EMBL" id="KOS13255.1"/>
    </source>
</evidence>
<dbReference type="PROSITE" id="PS51184">
    <property type="entry name" value="JMJC"/>
    <property type="match status" value="1"/>
</dbReference>
<proteinExistence type="predicted"/>
<gene>
    <name evidence="2" type="ORF">Malapachy_1678</name>
</gene>
<dbReference type="GO" id="GO:0016706">
    <property type="term" value="F:2-oxoglutarate-dependent dioxygenase activity"/>
    <property type="evidence" value="ECO:0007669"/>
    <property type="project" value="TreeGrafter"/>
</dbReference>
<dbReference type="InterPro" id="IPR003347">
    <property type="entry name" value="JmjC_dom"/>
</dbReference>
<comment type="caution">
    <text evidence="2">The sequence shown here is derived from an EMBL/GenBank/DDBJ whole genome shotgun (WGS) entry which is preliminary data.</text>
</comment>
<dbReference type="EMBL" id="LGAV01000007">
    <property type="protein sequence ID" value="KOS13255.1"/>
    <property type="molecule type" value="Genomic_DNA"/>
</dbReference>
<dbReference type="PANTHER" id="PTHR12480:SF6">
    <property type="entry name" value="2-OXOGLUTARATE AND IRON-DEPENDENT OXYGENASE JMJD4"/>
    <property type="match status" value="1"/>
</dbReference>
<dbReference type="GO" id="GO:0045905">
    <property type="term" value="P:positive regulation of translational termination"/>
    <property type="evidence" value="ECO:0007669"/>
    <property type="project" value="TreeGrafter"/>
</dbReference>
<dbReference type="SMART" id="SM00558">
    <property type="entry name" value="JmjC"/>
    <property type="match status" value="1"/>
</dbReference>
<protein>
    <recommendedName>
        <fullName evidence="1">JmjC domain-containing protein</fullName>
    </recommendedName>
</protein>
<dbReference type="AlphaFoldDB" id="A0A0M9VNK6"/>
<dbReference type="Pfam" id="PF13621">
    <property type="entry name" value="Cupin_8"/>
    <property type="match status" value="1"/>
</dbReference>
<dbReference type="SUPFAM" id="SSF51197">
    <property type="entry name" value="Clavaminate synthase-like"/>
    <property type="match status" value="1"/>
</dbReference>
<name>A0A0M9VNK6_9BASI</name>
<dbReference type="PANTHER" id="PTHR12480">
    <property type="entry name" value="ARGININE DEMETHYLASE AND LYSYL-HYDROXYLASE JMJD"/>
    <property type="match status" value="1"/>
</dbReference>
<dbReference type="GO" id="GO:0005634">
    <property type="term" value="C:nucleus"/>
    <property type="evidence" value="ECO:0007669"/>
    <property type="project" value="TreeGrafter"/>
</dbReference>
<dbReference type="VEuPathDB" id="FungiDB:Malapachy_1678"/>
<dbReference type="Proteomes" id="UP000037751">
    <property type="component" value="Unassembled WGS sequence"/>
</dbReference>
<dbReference type="InterPro" id="IPR041667">
    <property type="entry name" value="Cupin_8"/>
</dbReference>
<feature type="domain" description="JmjC" evidence="1">
    <location>
        <begin position="110"/>
        <end position="305"/>
    </location>
</feature>
<organism evidence="2 3">
    <name type="scientific">Malassezia pachydermatis</name>
    <dbReference type="NCBI Taxonomy" id="77020"/>
    <lineage>
        <taxon>Eukaryota</taxon>
        <taxon>Fungi</taxon>
        <taxon>Dikarya</taxon>
        <taxon>Basidiomycota</taxon>
        <taxon>Ustilaginomycotina</taxon>
        <taxon>Malasseziomycetes</taxon>
        <taxon>Malasseziales</taxon>
        <taxon>Malasseziaceae</taxon>
        <taxon>Malassezia</taxon>
    </lineage>
</organism>
<dbReference type="Gene3D" id="2.60.120.650">
    <property type="entry name" value="Cupin"/>
    <property type="match status" value="1"/>
</dbReference>
<dbReference type="InterPro" id="IPR050910">
    <property type="entry name" value="JMJD6_ArgDemeth/LysHydrox"/>
</dbReference>
<dbReference type="GeneID" id="28728055"/>
<evidence type="ECO:0000313" key="3">
    <source>
        <dbReference type="Proteomes" id="UP000037751"/>
    </source>
</evidence>
<dbReference type="STRING" id="77020.A0A0M9VNK6"/>